<gene>
    <name evidence="4" type="ORF">Dsin_001236</name>
</gene>
<evidence type="ECO:0000313" key="4">
    <source>
        <dbReference type="EMBL" id="KAK3229355.1"/>
    </source>
</evidence>
<feature type="repeat" description="PPR" evidence="3">
    <location>
        <begin position="19"/>
        <end position="53"/>
    </location>
</feature>
<dbReference type="Proteomes" id="UP001281410">
    <property type="component" value="Unassembled WGS sequence"/>
</dbReference>
<dbReference type="InterPro" id="IPR011990">
    <property type="entry name" value="TPR-like_helical_dom_sf"/>
</dbReference>
<dbReference type="NCBIfam" id="TIGR00756">
    <property type="entry name" value="PPR"/>
    <property type="match status" value="2"/>
</dbReference>
<evidence type="ECO:0000256" key="2">
    <source>
        <dbReference type="ARBA" id="ARBA00022737"/>
    </source>
</evidence>
<protein>
    <recommendedName>
        <fullName evidence="6">Pentatricopeptide repeat-containing protein</fullName>
    </recommendedName>
</protein>
<comment type="similarity">
    <text evidence="1">Belongs to the PPR family. P subfamily.</text>
</comment>
<name>A0AAE0B4X0_9ROSI</name>
<comment type="caution">
    <text evidence="4">The sequence shown here is derived from an EMBL/GenBank/DDBJ whole genome shotgun (WGS) entry which is preliminary data.</text>
</comment>
<dbReference type="Gene3D" id="1.25.40.10">
    <property type="entry name" value="Tetratricopeptide repeat domain"/>
    <property type="match status" value="1"/>
</dbReference>
<evidence type="ECO:0008006" key="6">
    <source>
        <dbReference type="Google" id="ProtNLM"/>
    </source>
</evidence>
<accession>A0AAE0B4X0</accession>
<dbReference type="AlphaFoldDB" id="A0AAE0B4X0"/>
<dbReference type="InterPro" id="IPR002885">
    <property type="entry name" value="PPR_rpt"/>
</dbReference>
<evidence type="ECO:0000256" key="1">
    <source>
        <dbReference type="ARBA" id="ARBA00007626"/>
    </source>
</evidence>
<dbReference type="Pfam" id="PF13041">
    <property type="entry name" value="PPR_2"/>
    <property type="match status" value="1"/>
</dbReference>
<evidence type="ECO:0000256" key="3">
    <source>
        <dbReference type="PROSITE-ProRule" id="PRU00708"/>
    </source>
</evidence>
<organism evidence="4 5">
    <name type="scientific">Dipteronia sinensis</name>
    <dbReference type="NCBI Taxonomy" id="43782"/>
    <lineage>
        <taxon>Eukaryota</taxon>
        <taxon>Viridiplantae</taxon>
        <taxon>Streptophyta</taxon>
        <taxon>Embryophyta</taxon>
        <taxon>Tracheophyta</taxon>
        <taxon>Spermatophyta</taxon>
        <taxon>Magnoliopsida</taxon>
        <taxon>eudicotyledons</taxon>
        <taxon>Gunneridae</taxon>
        <taxon>Pentapetalae</taxon>
        <taxon>rosids</taxon>
        <taxon>malvids</taxon>
        <taxon>Sapindales</taxon>
        <taxon>Sapindaceae</taxon>
        <taxon>Hippocastanoideae</taxon>
        <taxon>Acereae</taxon>
        <taxon>Dipteronia</taxon>
    </lineage>
</organism>
<keyword evidence="2" id="KW-0677">Repeat</keyword>
<feature type="repeat" description="PPR" evidence="3">
    <location>
        <begin position="54"/>
        <end position="88"/>
    </location>
</feature>
<keyword evidence="5" id="KW-1185">Reference proteome</keyword>
<dbReference type="PROSITE" id="PS51375">
    <property type="entry name" value="PPR"/>
    <property type="match status" value="2"/>
</dbReference>
<evidence type="ECO:0000313" key="5">
    <source>
        <dbReference type="Proteomes" id="UP001281410"/>
    </source>
</evidence>
<reference evidence="4" key="1">
    <citation type="journal article" date="2023" name="Plant J.">
        <title>Genome sequences and population genomics provide insights into the demographic history, inbreeding, and mutation load of two 'living fossil' tree species of Dipteronia.</title>
        <authorList>
            <person name="Feng Y."/>
            <person name="Comes H.P."/>
            <person name="Chen J."/>
            <person name="Zhu S."/>
            <person name="Lu R."/>
            <person name="Zhang X."/>
            <person name="Li P."/>
            <person name="Qiu J."/>
            <person name="Olsen K.M."/>
            <person name="Qiu Y."/>
        </authorList>
    </citation>
    <scope>NUCLEOTIDE SEQUENCE</scope>
    <source>
        <strain evidence="4">NBL</strain>
    </source>
</reference>
<proteinExistence type="inferred from homology"/>
<sequence>MERAKDLMEEMVTKGIDPDVVTYNTLINGYCNNGIVDEALKVKTIMEWKDFEPNVVTYNTISSCLCKLKLYEEVKTWLFAMIKRGFTPNVAMKNTNTVNLPSANLEGGE</sequence>
<dbReference type="EMBL" id="JANJYJ010000001">
    <property type="protein sequence ID" value="KAK3229355.1"/>
    <property type="molecule type" value="Genomic_DNA"/>
</dbReference>
<dbReference type="PANTHER" id="PTHR47941">
    <property type="entry name" value="PENTATRICOPEPTIDE REPEAT-CONTAINING PROTEIN 3, MITOCHONDRIAL"/>
    <property type="match status" value="1"/>
</dbReference>